<evidence type="ECO:0000256" key="4">
    <source>
        <dbReference type="ARBA" id="ARBA00022989"/>
    </source>
</evidence>
<keyword evidence="5" id="KW-0406">Ion transport</keyword>
<evidence type="ECO:0000256" key="7">
    <source>
        <dbReference type="ARBA" id="ARBA00023170"/>
    </source>
</evidence>
<feature type="signal peptide" evidence="12">
    <location>
        <begin position="1"/>
        <end position="17"/>
    </location>
</feature>
<keyword evidence="6 11" id="KW-0472">Membrane</keyword>
<evidence type="ECO:0000256" key="12">
    <source>
        <dbReference type="SAM" id="SignalP"/>
    </source>
</evidence>
<evidence type="ECO:0000256" key="3">
    <source>
        <dbReference type="ARBA" id="ARBA00022692"/>
    </source>
</evidence>
<evidence type="ECO:0000256" key="1">
    <source>
        <dbReference type="ARBA" id="ARBA00004141"/>
    </source>
</evidence>
<dbReference type="InterPro" id="IPR001638">
    <property type="entry name" value="Solute-binding_3/MltF_N"/>
</dbReference>
<protein>
    <recommendedName>
        <fullName evidence="17">Ionotropic glutamate receptor C-terminal domain-containing protein</fullName>
    </recommendedName>
</protein>
<dbReference type="EMBL" id="MPUH01000046">
    <property type="protein sequence ID" value="OMJ93255.1"/>
    <property type="molecule type" value="Genomic_DNA"/>
</dbReference>
<dbReference type="OrthoDB" id="5984008at2759"/>
<keyword evidence="2" id="KW-0813">Transport</keyword>
<evidence type="ECO:0000256" key="10">
    <source>
        <dbReference type="ARBA" id="ARBA00023303"/>
    </source>
</evidence>
<feature type="domain" description="Ionotropic glutamate receptor C-terminal" evidence="13">
    <location>
        <begin position="126"/>
        <end position="340"/>
    </location>
</feature>
<reference evidence="15 16" key="1">
    <citation type="submission" date="2016-11" db="EMBL/GenBank/DDBJ databases">
        <title>The macronuclear genome of Stentor coeruleus: a giant cell with tiny introns.</title>
        <authorList>
            <person name="Slabodnick M."/>
            <person name="Ruby J.G."/>
            <person name="Reiff S.B."/>
            <person name="Swart E.C."/>
            <person name="Gosai S."/>
            <person name="Prabakaran S."/>
            <person name="Witkowska E."/>
            <person name="Larue G.E."/>
            <person name="Fisher S."/>
            <person name="Freeman R.M."/>
            <person name="Gunawardena J."/>
            <person name="Chu W."/>
            <person name="Stover N.A."/>
            <person name="Gregory B.D."/>
            <person name="Nowacki M."/>
            <person name="Derisi J."/>
            <person name="Roy S.W."/>
            <person name="Marshall W.F."/>
            <person name="Sood P."/>
        </authorList>
    </citation>
    <scope>NUCLEOTIDE SEQUENCE [LARGE SCALE GENOMIC DNA]</scope>
    <source>
        <strain evidence="15">WM001</strain>
    </source>
</reference>
<keyword evidence="4 11" id="KW-1133">Transmembrane helix</keyword>
<dbReference type="PANTHER" id="PTHR18966">
    <property type="entry name" value="IONOTROPIC GLUTAMATE RECEPTOR"/>
    <property type="match status" value="1"/>
</dbReference>
<keyword evidence="10" id="KW-0407">Ion channel</keyword>
<dbReference type="Proteomes" id="UP000187209">
    <property type="component" value="Unassembled WGS sequence"/>
</dbReference>
<dbReference type="Pfam" id="PF00060">
    <property type="entry name" value="Lig_chan"/>
    <property type="match status" value="1"/>
</dbReference>
<evidence type="ECO:0000256" key="2">
    <source>
        <dbReference type="ARBA" id="ARBA00022448"/>
    </source>
</evidence>
<sequence>MLYLLLPLCITSLKVVTSPWAPLVNCTIGSNDFSQASGYYIDLFYKIISNLPSEYQDFDFECMEFDKMITSIQSNETDIAMGCISISEIGLQNSKFSTPTYDSGLVLVTMKNKLSLFWVIFQPFDYSMWIFILIIITMNSHLIWMAEQHEDGPVHINYVIGIIESLQHSLLSLFLIGDLKLRTVVGRTVQIAYWCLGVVIIVSYLSTITATLSINWLSSNIESYEDIKDKKIGTFSYYLNSLEVYSKYPVSYNWSYSEAEKMLEDLRDGVIDGAAMPYPIAVYFAKSDCDYLIAGQRFIIDYFSFVFSENIDNFVLQKITQLNIELYQINYHRKLENKFVLVSSTGACNYSANIPLSVEAIGGMWAALLCSSIFGLAGAIFYKKKLQNLEIDVVNSLKEKKKKNLLQAAEVDLVTKFEKKLRNSEQKFTQKIEDLREALGKNLELASLLRNSIYQSSGIGF</sequence>
<keyword evidence="7" id="KW-0675">Receptor</keyword>
<evidence type="ECO:0000256" key="8">
    <source>
        <dbReference type="ARBA" id="ARBA00023180"/>
    </source>
</evidence>
<keyword evidence="16" id="KW-1185">Reference proteome</keyword>
<keyword evidence="9" id="KW-1071">Ligand-gated ion channel</keyword>
<evidence type="ECO:0000313" key="16">
    <source>
        <dbReference type="Proteomes" id="UP000187209"/>
    </source>
</evidence>
<accession>A0A1R2CW88</accession>
<evidence type="ECO:0000256" key="6">
    <source>
        <dbReference type="ARBA" id="ARBA00023136"/>
    </source>
</evidence>
<dbReference type="GO" id="GO:0015276">
    <property type="term" value="F:ligand-gated monoatomic ion channel activity"/>
    <property type="evidence" value="ECO:0007669"/>
    <property type="project" value="InterPro"/>
</dbReference>
<feature type="transmembrane region" description="Helical" evidence="11">
    <location>
        <begin position="364"/>
        <end position="382"/>
    </location>
</feature>
<dbReference type="Gene3D" id="1.10.287.70">
    <property type="match status" value="1"/>
</dbReference>
<dbReference type="Pfam" id="PF00497">
    <property type="entry name" value="SBP_bac_3"/>
    <property type="match status" value="1"/>
</dbReference>
<evidence type="ECO:0000259" key="14">
    <source>
        <dbReference type="Pfam" id="PF00497"/>
    </source>
</evidence>
<proteinExistence type="predicted"/>
<feature type="chain" id="PRO_5013000634" description="Ionotropic glutamate receptor C-terminal domain-containing protein" evidence="12">
    <location>
        <begin position="18"/>
        <end position="461"/>
    </location>
</feature>
<comment type="caution">
    <text evidence="15">The sequence shown here is derived from an EMBL/GenBank/DDBJ whole genome shotgun (WGS) entry which is preliminary data.</text>
</comment>
<dbReference type="InterPro" id="IPR015683">
    <property type="entry name" value="Ionotropic_Glu_rcpt"/>
</dbReference>
<dbReference type="InterPro" id="IPR001320">
    <property type="entry name" value="Iontro_rcpt_C"/>
</dbReference>
<gene>
    <name evidence="15" type="ORF">SteCoe_3835</name>
</gene>
<dbReference type="GO" id="GO:0016020">
    <property type="term" value="C:membrane"/>
    <property type="evidence" value="ECO:0007669"/>
    <property type="project" value="UniProtKB-SubCell"/>
</dbReference>
<evidence type="ECO:0000259" key="13">
    <source>
        <dbReference type="Pfam" id="PF00060"/>
    </source>
</evidence>
<feature type="transmembrane region" description="Helical" evidence="11">
    <location>
        <begin position="191"/>
        <end position="214"/>
    </location>
</feature>
<keyword evidence="3 11" id="KW-0812">Transmembrane</keyword>
<keyword evidence="12" id="KW-0732">Signal</keyword>
<dbReference type="AlphaFoldDB" id="A0A1R2CW88"/>
<evidence type="ECO:0000256" key="5">
    <source>
        <dbReference type="ARBA" id="ARBA00023065"/>
    </source>
</evidence>
<organism evidence="15 16">
    <name type="scientific">Stentor coeruleus</name>
    <dbReference type="NCBI Taxonomy" id="5963"/>
    <lineage>
        <taxon>Eukaryota</taxon>
        <taxon>Sar</taxon>
        <taxon>Alveolata</taxon>
        <taxon>Ciliophora</taxon>
        <taxon>Postciliodesmatophora</taxon>
        <taxon>Heterotrichea</taxon>
        <taxon>Heterotrichida</taxon>
        <taxon>Stentoridae</taxon>
        <taxon>Stentor</taxon>
    </lineage>
</organism>
<name>A0A1R2CW88_9CILI</name>
<dbReference type="SUPFAM" id="SSF53850">
    <property type="entry name" value="Periplasmic binding protein-like II"/>
    <property type="match status" value="1"/>
</dbReference>
<evidence type="ECO:0000256" key="11">
    <source>
        <dbReference type="SAM" id="Phobius"/>
    </source>
</evidence>
<evidence type="ECO:0000256" key="9">
    <source>
        <dbReference type="ARBA" id="ARBA00023286"/>
    </source>
</evidence>
<feature type="domain" description="Solute-binding protein family 3/N-terminal" evidence="14">
    <location>
        <begin position="16"/>
        <end position="433"/>
    </location>
</feature>
<evidence type="ECO:0008006" key="17">
    <source>
        <dbReference type="Google" id="ProtNLM"/>
    </source>
</evidence>
<comment type="subcellular location">
    <subcellularLocation>
        <location evidence="1">Membrane</location>
        <topology evidence="1">Multi-pass membrane protein</topology>
    </subcellularLocation>
</comment>
<keyword evidence="8" id="KW-0325">Glycoprotein</keyword>
<dbReference type="Gene3D" id="3.40.190.10">
    <property type="entry name" value="Periplasmic binding protein-like II"/>
    <property type="match status" value="1"/>
</dbReference>
<evidence type="ECO:0000313" key="15">
    <source>
        <dbReference type="EMBL" id="OMJ93255.1"/>
    </source>
</evidence>